<gene>
    <name evidence="2" type="ORF">CAL12_05955</name>
</gene>
<evidence type="ECO:0008006" key="4">
    <source>
        <dbReference type="Google" id="ProtNLM"/>
    </source>
</evidence>
<dbReference type="STRING" id="1416806.CAL12_05955"/>
<dbReference type="PANTHER" id="PTHR42928">
    <property type="entry name" value="TRICARBOXYLATE-BINDING PROTEIN"/>
    <property type="match status" value="1"/>
</dbReference>
<dbReference type="Gene3D" id="3.40.190.10">
    <property type="entry name" value="Periplasmic binding protein-like II"/>
    <property type="match status" value="1"/>
</dbReference>
<name>A0A1W6YHA5_9BORD</name>
<evidence type="ECO:0000256" key="1">
    <source>
        <dbReference type="ARBA" id="ARBA00006987"/>
    </source>
</evidence>
<keyword evidence="3" id="KW-1185">Reference proteome</keyword>
<dbReference type="Gene3D" id="3.40.190.150">
    <property type="entry name" value="Bordetella uptake gene, domain 1"/>
    <property type="match status" value="1"/>
</dbReference>
<dbReference type="CDD" id="cd13578">
    <property type="entry name" value="PBP2_Bug27"/>
    <property type="match status" value="1"/>
</dbReference>
<dbReference type="EMBL" id="CP021108">
    <property type="protein sequence ID" value="ARP80421.1"/>
    <property type="molecule type" value="Genomic_DNA"/>
</dbReference>
<proteinExistence type="inferred from homology"/>
<protein>
    <recommendedName>
        <fullName evidence="4">LacI family transcriptional regulator</fullName>
    </recommendedName>
</protein>
<evidence type="ECO:0000313" key="2">
    <source>
        <dbReference type="EMBL" id="ARP80421.1"/>
    </source>
</evidence>
<evidence type="ECO:0000313" key="3">
    <source>
        <dbReference type="Proteomes" id="UP000194151"/>
    </source>
</evidence>
<sequence length="346" mass="36816">MATMDKAPRASRSAWAQLAKRTRHKHPGWGAIALATLLSGTTVHAEYPDKPVRAIVPFAAGAGADIASRFMAEKLSAMWGKGVVVENQVGANSIIGAQQVARAPADGYTLLVPNDTTLAANPWLYARLPYVPLKDFAPIALIGETPFVLVASPRLPARSVKELVELARARPGTINFGSSGLASAQHLPMEMLMHSAHIKLMHVPYKSASDAAVGVVSDQIQVMFAGVSAVLPFLQSGRLVPLAVSTAERLAVLPQVPTIAESGYPGFRYGAWLGFVAPAGTPAAIVSKINADVNSVLRRPETRQRLTELGFLPAAPATPDAFRTFISDETERYGTLIRAAGIEQTR</sequence>
<dbReference type="PIRSF" id="PIRSF017082">
    <property type="entry name" value="YflP"/>
    <property type="match status" value="1"/>
</dbReference>
<dbReference type="KEGG" id="bgv:CAL12_05955"/>
<dbReference type="PANTHER" id="PTHR42928:SF5">
    <property type="entry name" value="BLR1237 PROTEIN"/>
    <property type="match status" value="1"/>
</dbReference>
<dbReference type="Pfam" id="PF03401">
    <property type="entry name" value="TctC"/>
    <property type="match status" value="1"/>
</dbReference>
<dbReference type="RefSeq" id="WP_086063652.1">
    <property type="nucleotide sequence ID" value="NZ_CP021108.1"/>
</dbReference>
<dbReference type="Proteomes" id="UP000194151">
    <property type="component" value="Chromosome"/>
</dbReference>
<comment type="similarity">
    <text evidence="1">Belongs to the UPF0065 (bug) family.</text>
</comment>
<dbReference type="SUPFAM" id="SSF53850">
    <property type="entry name" value="Periplasmic binding protein-like II"/>
    <property type="match status" value="1"/>
</dbReference>
<dbReference type="InterPro" id="IPR042100">
    <property type="entry name" value="Bug_dom1"/>
</dbReference>
<dbReference type="InterPro" id="IPR005064">
    <property type="entry name" value="BUG"/>
</dbReference>
<dbReference type="OrthoDB" id="8678477at2"/>
<accession>A0A1W6YHA5</accession>
<organism evidence="2 3">
    <name type="scientific">Bordetella genomosp. 8</name>
    <dbReference type="NCBI Taxonomy" id="1416806"/>
    <lineage>
        <taxon>Bacteria</taxon>
        <taxon>Pseudomonadati</taxon>
        <taxon>Pseudomonadota</taxon>
        <taxon>Betaproteobacteria</taxon>
        <taxon>Burkholderiales</taxon>
        <taxon>Alcaligenaceae</taxon>
        <taxon>Bordetella</taxon>
    </lineage>
</organism>
<dbReference type="AlphaFoldDB" id="A0A1W6YHA5"/>
<reference evidence="2 3" key="1">
    <citation type="submission" date="2017-05" db="EMBL/GenBank/DDBJ databases">
        <title>Complete and WGS of Bordetella genogroups.</title>
        <authorList>
            <person name="Spilker T."/>
            <person name="LiPuma J."/>
        </authorList>
    </citation>
    <scope>NUCLEOTIDE SEQUENCE [LARGE SCALE GENOMIC DNA]</scope>
    <source>
        <strain evidence="2 3">AU19157</strain>
    </source>
</reference>